<evidence type="ECO:0000313" key="2">
    <source>
        <dbReference type="Proteomes" id="UP000555393"/>
    </source>
</evidence>
<evidence type="ECO:0000313" key="1">
    <source>
        <dbReference type="EMBL" id="MBB6260051.1"/>
    </source>
</evidence>
<organism evidence="1 2">
    <name type="scientific">Paenochrobactrum gallinarii</name>
    <dbReference type="NCBI Taxonomy" id="643673"/>
    <lineage>
        <taxon>Bacteria</taxon>
        <taxon>Pseudomonadati</taxon>
        <taxon>Pseudomonadota</taxon>
        <taxon>Alphaproteobacteria</taxon>
        <taxon>Hyphomicrobiales</taxon>
        <taxon>Brucellaceae</taxon>
        <taxon>Paenochrobactrum</taxon>
    </lineage>
</organism>
<reference evidence="1 2" key="1">
    <citation type="submission" date="2020-08" db="EMBL/GenBank/DDBJ databases">
        <title>Genomic Encyclopedia of Type Strains, Phase IV (KMG-IV): sequencing the most valuable type-strain genomes for metagenomic binning, comparative biology and taxonomic classification.</title>
        <authorList>
            <person name="Goeker M."/>
        </authorList>
    </citation>
    <scope>NUCLEOTIDE SEQUENCE [LARGE SCALE GENOMIC DNA]</scope>
    <source>
        <strain evidence="1 2">DSM 22336</strain>
    </source>
</reference>
<name>A0A841M100_9HYPH</name>
<sequence length="93" mass="10261">MDINHINGIANFRNQAKRHLRGYNGIPKQQFNLFIKECEGASSTALLPSSSKFCDSGGSSNDRHTIYVSPKKKSQSKMKINLGYSAGKDLISL</sequence>
<dbReference type="AlphaFoldDB" id="A0A841M100"/>
<accession>A0A841M100</accession>
<proteinExistence type="predicted"/>
<dbReference type="EMBL" id="JACIIU010000002">
    <property type="protein sequence ID" value="MBB6260051.1"/>
    <property type="molecule type" value="Genomic_DNA"/>
</dbReference>
<keyword evidence="2" id="KW-1185">Reference proteome</keyword>
<comment type="caution">
    <text evidence="1">The sequence shown here is derived from an EMBL/GenBank/DDBJ whole genome shotgun (WGS) entry which is preliminary data.</text>
</comment>
<gene>
    <name evidence="1" type="ORF">FHS77_000575</name>
</gene>
<protein>
    <submittedName>
        <fullName evidence="1">Uncharacterized protein</fullName>
    </submittedName>
</protein>
<dbReference type="Proteomes" id="UP000555393">
    <property type="component" value="Unassembled WGS sequence"/>
</dbReference>